<accession>A0A2T8IP04</accession>
<sequence>MIYMVIYIESAQSNGVRAPFGDQTNIKVPTLMERN</sequence>
<protein>
    <submittedName>
        <fullName evidence="1">Uncharacterized protein</fullName>
    </submittedName>
</protein>
<name>A0A2T8IP04_9POAL</name>
<evidence type="ECO:0000313" key="1">
    <source>
        <dbReference type="EMBL" id="PVH39366.1"/>
    </source>
</evidence>
<proteinExistence type="predicted"/>
<dbReference type="Gramene" id="PVH39366">
    <property type="protein sequence ID" value="PVH39366"/>
    <property type="gene ID" value="PAHAL_5G486000"/>
</dbReference>
<reference evidence="1" key="1">
    <citation type="submission" date="2018-04" db="EMBL/GenBank/DDBJ databases">
        <title>WGS assembly of Panicum hallii.</title>
        <authorList>
            <person name="Lovell J."/>
            <person name="Jenkins J."/>
            <person name="Lowry D."/>
            <person name="Mamidi S."/>
            <person name="Sreedasyam A."/>
            <person name="Weng X."/>
            <person name="Barry K."/>
            <person name="Bonette J."/>
            <person name="Campitelli B."/>
            <person name="Daum C."/>
            <person name="Gordon S."/>
            <person name="Gould B."/>
            <person name="Lipzen A."/>
            <person name="Macqueen A."/>
            <person name="Palacio-Mejia J."/>
            <person name="Plott C."/>
            <person name="Shakirov E."/>
            <person name="Shu S."/>
            <person name="Yoshinaga Y."/>
            <person name="Zane M."/>
            <person name="Rokhsar D."/>
            <person name="Grimwood J."/>
            <person name="Schmutz J."/>
            <person name="Juenger T."/>
        </authorList>
    </citation>
    <scope>NUCLEOTIDE SEQUENCE [LARGE SCALE GENOMIC DNA]</scope>
    <source>
        <strain evidence="1">FIL2</strain>
    </source>
</reference>
<dbReference type="Proteomes" id="UP000243499">
    <property type="component" value="Chromosome 5"/>
</dbReference>
<dbReference type="EMBL" id="CM008050">
    <property type="protein sequence ID" value="PVH39366.1"/>
    <property type="molecule type" value="Genomic_DNA"/>
</dbReference>
<organism evidence="1">
    <name type="scientific">Panicum hallii</name>
    <dbReference type="NCBI Taxonomy" id="206008"/>
    <lineage>
        <taxon>Eukaryota</taxon>
        <taxon>Viridiplantae</taxon>
        <taxon>Streptophyta</taxon>
        <taxon>Embryophyta</taxon>
        <taxon>Tracheophyta</taxon>
        <taxon>Spermatophyta</taxon>
        <taxon>Magnoliopsida</taxon>
        <taxon>Liliopsida</taxon>
        <taxon>Poales</taxon>
        <taxon>Poaceae</taxon>
        <taxon>PACMAD clade</taxon>
        <taxon>Panicoideae</taxon>
        <taxon>Panicodae</taxon>
        <taxon>Paniceae</taxon>
        <taxon>Panicinae</taxon>
        <taxon>Panicum</taxon>
        <taxon>Panicum sect. Panicum</taxon>
    </lineage>
</organism>
<dbReference type="AlphaFoldDB" id="A0A2T8IP04"/>
<gene>
    <name evidence="1" type="ORF">PAHAL_5G486000</name>
</gene>